<keyword evidence="12" id="KW-1185">Reference proteome</keyword>
<feature type="transmembrane region" description="Helical" evidence="8">
    <location>
        <begin position="72"/>
        <end position="94"/>
    </location>
</feature>
<dbReference type="InterPro" id="IPR035965">
    <property type="entry name" value="PAS-like_dom_sf"/>
</dbReference>
<dbReference type="InterPro" id="IPR000160">
    <property type="entry name" value="GGDEF_dom"/>
</dbReference>
<dbReference type="Gene3D" id="3.30.70.270">
    <property type="match status" value="1"/>
</dbReference>
<name>A0ABQ6P5Q1_9SPHN</name>
<feature type="domain" description="PAS" evidence="9">
    <location>
        <begin position="295"/>
        <end position="364"/>
    </location>
</feature>
<dbReference type="Pfam" id="PF00990">
    <property type="entry name" value="GGDEF"/>
    <property type="match status" value="1"/>
</dbReference>
<dbReference type="Gene3D" id="3.30.450.20">
    <property type="entry name" value="PAS domain"/>
    <property type="match status" value="1"/>
</dbReference>
<dbReference type="PROSITE" id="PS50887">
    <property type="entry name" value="GGDEF"/>
    <property type="match status" value="1"/>
</dbReference>
<dbReference type="PROSITE" id="PS50112">
    <property type="entry name" value="PAS"/>
    <property type="match status" value="1"/>
</dbReference>
<dbReference type="InterPro" id="IPR050469">
    <property type="entry name" value="Diguanylate_Cyclase"/>
</dbReference>
<evidence type="ECO:0000256" key="1">
    <source>
        <dbReference type="ARBA" id="ARBA00004651"/>
    </source>
</evidence>
<evidence type="ECO:0000259" key="10">
    <source>
        <dbReference type="PROSITE" id="PS50887"/>
    </source>
</evidence>
<dbReference type="SMART" id="SM00091">
    <property type="entry name" value="PAS"/>
    <property type="match status" value="1"/>
</dbReference>
<feature type="domain" description="GGDEF" evidence="10">
    <location>
        <begin position="446"/>
        <end position="578"/>
    </location>
</feature>
<evidence type="ECO:0000256" key="8">
    <source>
        <dbReference type="SAM" id="Phobius"/>
    </source>
</evidence>
<dbReference type="InterPro" id="IPR000014">
    <property type="entry name" value="PAS"/>
</dbReference>
<protein>
    <recommendedName>
        <fullName evidence="2">diguanylate cyclase</fullName>
        <ecNumber evidence="2">2.7.7.65</ecNumber>
    </recommendedName>
</protein>
<evidence type="ECO:0000256" key="3">
    <source>
        <dbReference type="ARBA" id="ARBA00022475"/>
    </source>
</evidence>
<dbReference type="NCBIfam" id="TIGR00254">
    <property type="entry name" value="GGDEF"/>
    <property type="match status" value="1"/>
</dbReference>
<feature type="transmembrane region" description="Helical" evidence="8">
    <location>
        <begin position="265"/>
        <end position="286"/>
    </location>
</feature>
<comment type="caution">
    <text evidence="11">The sequence shown here is derived from an EMBL/GenBank/DDBJ whole genome shotgun (WGS) entry which is preliminary data.</text>
</comment>
<dbReference type="InterPro" id="IPR013656">
    <property type="entry name" value="PAS_4"/>
</dbReference>
<keyword evidence="3" id="KW-1003">Cell membrane</keyword>
<sequence length="584" mass="62447">MVRALLLAFAGYALLAATTITMTSDGRDHATVWPADAVVLALLLLMPRRHWPMLLAAGWLGNLLGNALTRDWSFGIVLYGAINMGQTFLAATLIDRHDASRGLLSDGRATLRFLLMAGLLAPAMGALLGSMVSLASYGEPFIPSFLRWYTSNALGFLIGAPFFKAVFDGSYWACLREKSPSGRFEGFALLVLHASVLAVVFCQSTLPILFLPMSSLLLLAFRLGKLGAVAGVIMVAAAGATAGYFDVGPVVLIRHSPAIQAVFFQVYLGTILCTALPVAAVVSSLAEAHNRLTEQRLVLQQILSQSPDGVLTFDMAGTCRWADGRLSEQLGLDSASLVGKSLDELSEMTSDRLADLIASALETGDEAIGADFEPVGHPGTILEASVGVLETDGARSGVVATLRDITKRKQRETAMVRMVETDDLTGVLNRKGFRSHLAPAIVRHDGPLVLALIDVDHFKMVNDQYGHSVGDEVLKEIAARLSAGSRSTDLVGRLGGDEFAILFRCDLPTARKACERIAAAIRNQPVYRHGKLGVLASISCGLAEYREGMTRGELFDAADMALYDVKRTGRDGVSTASDTPVRLA</sequence>
<evidence type="ECO:0000313" key="12">
    <source>
        <dbReference type="Proteomes" id="UP001187221"/>
    </source>
</evidence>
<evidence type="ECO:0000259" key="9">
    <source>
        <dbReference type="PROSITE" id="PS50112"/>
    </source>
</evidence>
<dbReference type="PANTHER" id="PTHR45138">
    <property type="entry name" value="REGULATORY COMPONENTS OF SENSORY TRANSDUCTION SYSTEM"/>
    <property type="match status" value="1"/>
</dbReference>
<dbReference type="InterPro" id="IPR007895">
    <property type="entry name" value="MASE1"/>
</dbReference>
<dbReference type="InterPro" id="IPR029787">
    <property type="entry name" value="Nucleotide_cyclase"/>
</dbReference>
<dbReference type="RefSeq" id="WP_317974336.1">
    <property type="nucleotide sequence ID" value="NZ_BTFW01000001.1"/>
</dbReference>
<organism evidence="11 12">
    <name type="scientific">Novosphingobium pituita</name>
    <dbReference type="NCBI Taxonomy" id="3056842"/>
    <lineage>
        <taxon>Bacteria</taxon>
        <taxon>Pseudomonadati</taxon>
        <taxon>Pseudomonadota</taxon>
        <taxon>Alphaproteobacteria</taxon>
        <taxon>Sphingomonadales</taxon>
        <taxon>Sphingomonadaceae</taxon>
        <taxon>Novosphingobium</taxon>
    </lineage>
</organism>
<dbReference type="EC" id="2.7.7.65" evidence="2"/>
<evidence type="ECO:0000313" key="11">
    <source>
        <dbReference type="EMBL" id="GMM60546.1"/>
    </source>
</evidence>
<gene>
    <name evidence="11" type="ORF">NUTIK01_13230</name>
</gene>
<reference evidence="11 12" key="1">
    <citation type="submission" date="2023-06" db="EMBL/GenBank/DDBJ databases">
        <title>Draft genome sequence of Novosphingobium sp. strain IK01.</title>
        <authorList>
            <person name="Hatamoto M."/>
            <person name="Ikarashi T."/>
            <person name="Yamaguchi T."/>
        </authorList>
    </citation>
    <scope>NUCLEOTIDE SEQUENCE [LARGE SCALE GENOMIC DNA]</scope>
    <source>
        <strain evidence="11 12">IK01</strain>
    </source>
</reference>
<dbReference type="EMBL" id="BTFW01000001">
    <property type="protein sequence ID" value="GMM60546.1"/>
    <property type="molecule type" value="Genomic_DNA"/>
</dbReference>
<evidence type="ECO:0000256" key="4">
    <source>
        <dbReference type="ARBA" id="ARBA00022692"/>
    </source>
</evidence>
<dbReference type="Pfam" id="PF08448">
    <property type="entry name" value="PAS_4"/>
    <property type="match status" value="1"/>
</dbReference>
<dbReference type="NCBIfam" id="TIGR00229">
    <property type="entry name" value="sensory_box"/>
    <property type="match status" value="1"/>
</dbReference>
<dbReference type="PANTHER" id="PTHR45138:SF9">
    <property type="entry name" value="DIGUANYLATE CYCLASE DGCM-RELATED"/>
    <property type="match status" value="1"/>
</dbReference>
<keyword evidence="6 8" id="KW-0472">Membrane</keyword>
<evidence type="ECO:0000256" key="2">
    <source>
        <dbReference type="ARBA" id="ARBA00012528"/>
    </source>
</evidence>
<dbReference type="SUPFAM" id="SSF55785">
    <property type="entry name" value="PYP-like sensor domain (PAS domain)"/>
    <property type="match status" value="1"/>
</dbReference>
<dbReference type="CDD" id="cd01949">
    <property type="entry name" value="GGDEF"/>
    <property type="match status" value="1"/>
</dbReference>
<evidence type="ECO:0000256" key="6">
    <source>
        <dbReference type="ARBA" id="ARBA00023136"/>
    </source>
</evidence>
<dbReference type="CDD" id="cd00130">
    <property type="entry name" value="PAS"/>
    <property type="match status" value="1"/>
</dbReference>
<dbReference type="InterPro" id="IPR043128">
    <property type="entry name" value="Rev_trsase/Diguanyl_cyclase"/>
</dbReference>
<dbReference type="SUPFAM" id="SSF55073">
    <property type="entry name" value="Nucleotide cyclase"/>
    <property type="match status" value="1"/>
</dbReference>
<dbReference type="Pfam" id="PF05231">
    <property type="entry name" value="MASE1"/>
    <property type="match status" value="1"/>
</dbReference>
<dbReference type="Proteomes" id="UP001187221">
    <property type="component" value="Unassembled WGS sequence"/>
</dbReference>
<comment type="catalytic activity">
    <reaction evidence="7">
        <text>2 GTP = 3',3'-c-di-GMP + 2 diphosphate</text>
        <dbReference type="Rhea" id="RHEA:24898"/>
        <dbReference type="ChEBI" id="CHEBI:33019"/>
        <dbReference type="ChEBI" id="CHEBI:37565"/>
        <dbReference type="ChEBI" id="CHEBI:58805"/>
        <dbReference type="EC" id="2.7.7.65"/>
    </reaction>
</comment>
<feature type="transmembrane region" description="Helical" evidence="8">
    <location>
        <begin position="114"/>
        <end position="137"/>
    </location>
</feature>
<evidence type="ECO:0000256" key="7">
    <source>
        <dbReference type="ARBA" id="ARBA00034247"/>
    </source>
</evidence>
<proteinExistence type="predicted"/>
<feature type="transmembrane region" description="Helical" evidence="8">
    <location>
        <begin position="187"/>
        <end position="211"/>
    </location>
</feature>
<dbReference type="SMART" id="SM00267">
    <property type="entry name" value="GGDEF"/>
    <property type="match status" value="1"/>
</dbReference>
<keyword evidence="4 8" id="KW-0812">Transmembrane</keyword>
<evidence type="ECO:0000256" key="5">
    <source>
        <dbReference type="ARBA" id="ARBA00022989"/>
    </source>
</evidence>
<keyword evidence="5 8" id="KW-1133">Transmembrane helix</keyword>
<accession>A0ABQ6P5Q1</accession>
<feature type="transmembrane region" description="Helical" evidence="8">
    <location>
        <begin position="149"/>
        <end position="167"/>
    </location>
</feature>
<comment type="subcellular location">
    <subcellularLocation>
        <location evidence="1">Cell membrane</location>
        <topology evidence="1">Multi-pass membrane protein</topology>
    </subcellularLocation>
</comment>
<feature type="transmembrane region" description="Helical" evidence="8">
    <location>
        <begin position="223"/>
        <end position="245"/>
    </location>
</feature>